<gene>
    <name evidence="1" type="ordered locus">Slin_4838</name>
</gene>
<name>D2QQN5_SPILD</name>
<dbReference type="AlphaFoldDB" id="D2QQN5"/>
<reference evidence="1 2" key="1">
    <citation type="journal article" date="2010" name="Stand. Genomic Sci.">
        <title>Complete genome sequence of Spirosoma linguale type strain (1).</title>
        <authorList>
            <person name="Lail K."/>
            <person name="Sikorski J."/>
            <person name="Saunders E."/>
            <person name="Lapidus A."/>
            <person name="Glavina Del Rio T."/>
            <person name="Copeland A."/>
            <person name="Tice H."/>
            <person name="Cheng J.-F."/>
            <person name="Lucas S."/>
            <person name="Nolan M."/>
            <person name="Bruce D."/>
            <person name="Goodwin L."/>
            <person name="Pitluck S."/>
            <person name="Ivanova N."/>
            <person name="Mavromatis K."/>
            <person name="Ovchinnikova G."/>
            <person name="Pati A."/>
            <person name="Chen A."/>
            <person name="Palaniappan K."/>
            <person name="Land M."/>
            <person name="Hauser L."/>
            <person name="Chang Y.-J."/>
            <person name="Jeffries C.D."/>
            <person name="Chain P."/>
            <person name="Brettin T."/>
            <person name="Detter J.C."/>
            <person name="Schuetze A."/>
            <person name="Rohde M."/>
            <person name="Tindall B.J."/>
            <person name="Goeker M."/>
            <person name="Bristow J."/>
            <person name="Eisen J.A."/>
            <person name="Markowitz V."/>
            <person name="Hugenholtz P."/>
            <person name="Kyrpides N.C."/>
            <person name="Klenk H.-P."/>
            <person name="Chen F."/>
        </authorList>
    </citation>
    <scope>NUCLEOTIDE SEQUENCE [LARGE SCALE GENOMIC DNA]</scope>
    <source>
        <strain evidence="2">ATCC 33905 / DSM 74 / LMG 10896 / Claus 1</strain>
    </source>
</reference>
<evidence type="ECO:0000313" key="2">
    <source>
        <dbReference type="Proteomes" id="UP000002028"/>
    </source>
</evidence>
<proteinExistence type="predicted"/>
<organism evidence="1 2">
    <name type="scientific">Spirosoma linguale (strain ATCC 33905 / DSM 74 / LMG 10896 / Claus 1)</name>
    <dbReference type="NCBI Taxonomy" id="504472"/>
    <lineage>
        <taxon>Bacteria</taxon>
        <taxon>Pseudomonadati</taxon>
        <taxon>Bacteroidota</taxon>
        <taxon>Cytophagia</taxon>
        <taxon>Cytophagales</taxon>
        <taxon>Cytophagaceae</taxon>
        <taxon>Spirosoma</taxon>
    </lineage>
</organism>
<evidence type="ECO:0000313" key="1">
    <source>
        <dbReference type="EMBL" id="ADB40816.1"/>
    </source>
</evidence>
<dbReference type="Proteomes" id="UP000002028">
    <property type="component" value="Chromosome"/>
</dbReference>
<protein>
    <submittedName>
        <fullName evidence="1">Uncharacterized protein</fullName>
    </submittedName>
</protein>
<accession>D2QQN5</accession>
<dbReference type="HOGENOM" id="CLU_1377374_0_0_10"/>
<dbReference type="EMBL" id="CP001769">
    <property type="protein sequence ID" value="ADB40816.1"/>
    <property type="molecule type" value="Genomic_DNA"/>
</dbReference>
<sequence length="198" mass="22817">MKAILLICIWVNLSTPKEHFQSISKLEDRFEGLVQKFKSGLVKDEDFIVILRDLNNLKKDINLEIGSDSEKNILMREVEAIHDFIGEVSPNGGNFDLTNYKKSIALSKFGLTEIIYSSKEYCMPISKIPLWNNRYTCYLMINNSDCLYRYAYSINVKNINKKGDVAVDKNSSRKLLYQYSDNPIKISSIVCTNTNFCR</sequence>
<dbReference type="RefSeq" id="WP_012929319.1">
    <property type="nucleotide sequence ID" value="NC_013730.1"/>
</dbReference>
<keyword evidence="2" id="KW-1185">Reference proteome</keyword>
<dbReference type="KEGG" id="sli:Slin_4838"/>